<gene>
    <name evidence="2" type="ORF">E2C01_030441</name>
</gene>
<comment type="caution">
    <text evidence="2">The sequence shown here is derived from an EMBL/GenBank/DDBJ whole genome shotgun (WGS) entry which is preliminary data.</text>
</comment>
<name>A0A5B7EVB8_PORTR</name>
<dbReference type="Proteomes" id="UP000324222">
    <property type="component" value="Unassembled WGS sequence"/>
</dbReference>
<evidence type="ECO:0000313" key="2">
    <source>
        <dbReference type="EMBL" id="MPC36969.1"/>
    </source>
</evidence>
<organism evidence="2 3">
    <name type="scientific">Portunus trituberculatus</name>
    <name type="common">Swimming crab</name>
    <name type="synonym">Neptunus trituberculatus</name>
    <dbReference type="NCBI Taxonomy" id="210409"/>
    <lineage>
        <taxon>Eukaryota</taxon>
        <taxon>Metazoa</taxon>
        <taxon>Ecdysozoa</taxon>
        <taxon>Arthropoda</taxon>
        <taxon>Crustacea</taxon>
        <taxon>Multicrustacea</taxon>
        <taxon>Malacostraca</taxon>
        <taxon>Eumalacostraca</taxon>
        <taxon>Eucarida</taxon>
        <taxon>Decapoda</taxon>
        <taxon>Pleocyemata</taxon>
        <taxon>Brachyura</taxon>
        <taxon>Eubrachyura</taxon>
        <taxon>Portunoidea</taxon>
        <taxon>Portunidae</taxon>
        <taxon>Portuninae</taxon>
        <taxon>Portunus</taxon>
    </lineage>
</organism>
<feature type="compositionally biased region" description="Gly residues" evidence="1">
    <location>
        <begin position="89"/>
        <end position="100"/>
    </location>
</feature>
<accession>A0A5B7EVB8</accession>
<sequence>MSSPDIRGTTVNYFHINEKYSLFSPFTLAGRLQVLKYRPRQSGLPKEKLLLDSITRRLRLVLRSFDPVFSDTFVTSERTDGRNPVTKNGNGGGGQYTYAS</sequence>
<feature type="region of interest" description="Disordered" evidence="1">
    <location>
        <begin position="76"/>
        <end position="100"/>
    </location>
</feature>
<reference evidence="2 3" key="1">
    <citation type="submission" date="2019-05" db="EMBL/GenBank/DDBJ databases">
        <title>Another draft genome of Portunus trituberculatus and its Hox gene families provides insights of decapod evolution.</title>
        <authorList>
            <person name="Jeong J.-H."/>
            <person name="Song I."/>
            <person name="Kim S."/>
            <person name="Choi T."/>
            <person name="Kim D."/>
            <person name="Ryu S."/>
            <person name="Kim W."/>
        </authorList>
    </citation>
    <scope>NUCLEOTIDE SEQUENCE [LARGE SCALE GENOMIC DNA]</scope>
    <source>
        <tissue evidence="2">Muscle</tissue>
    </source>
</reference>
<keyword evidence="3" id="KW-1185">Reference proteome</keyword>
<evidence type="ECO:0000313" key="3">
    <source>
        <dbReference type="Proteomes" id="UP000324222"/>
    </source>
</evidence>
<evidence type="ECO:0000256" key="1">
    <source>
        <dbReference type="SAM" id="MobiDB-lite"/>
    </source>
</evidence>
<proteinExistence type="predicted"/>
<dbReference type="AlphaFoldDB" id="A0A5B7EVB8"/>
<protein>
    <submittedName>
        <fullName evidence="2">Uncharacterized protein</fullName>
    </submittedName>
</protein>
<dbReference type="EMBL" id="VSRR010003647">
    <property type="protein sequence ID" value="MPC36969.1"/>
    <property type="molecule type" value="Genomic_DNA"/>
</dbReference>